<comment type="caution">
    <text evidence="3">The sequence shown here is derived from an EMBL/GenBank/DDBJ whole genome shotgun (WGS) entry which is preliminary data.</text>
</comment>
<evidence type="ECO:0000313" key="4">
    <source>
        <dbReference type="Proteomes" id="UP000652219"/>
    </source>
</evidence>
<organism evidence="3 4">
    <name type="scientific">Colletotrichum sojae</name>
    <dbReference type="NCBI Taxonomy" id="2175907"/>
    <lineage>
        <taxon>Eukaryota</taxon>
        <taxon>Fungi</taxon>
        <taxon>Dikarya</taxon>
        <taxon>Ascomycota</taxon>
        <taxon>Pezizomycotina</taxon>
        <taxon>Sordariomycetes</taxon>
        <taxon>Hypocreomycetidae</taxon>
        <taxon>Glomerellales</taxon>
        <taxon>Glomerellaceae</taxon>
        <taxon>Colletotrichum</taxon>
        <taxon>Colletotrichum orchidearum species complex</taxon>
    </lineage>
</organism>
<evidence type="ECO:0000259" key="2">
    <source>
        <dbReference type="PROSITE" id="PS00028"/>
    </source>
</evidence>
<evidence type="ECO:0000313" key="3">
    <source>
        <dbReference type="EMBL" id="KAF6790326.1"/>
    </source>
</evidence>
<gene>
    <name evidence="3" type="ORF">CSOJ01_14597</name>
</gene>
<dbReference type="PROSITE" id="PS00028">
    <property type="entry name" value="ZINC_FINGER_C2H2_1"/>
    <property type="match status" value="1"/>
</dbReference>
<dbReference type="PANTHER" id="PTHR35391:SF7">
    <property type="entry name" value="C2H2-TYPE DOMAIN-CONTAINING PROTEIN"/>
    <property type="match status" value="1"/>
</dbReference>
<feature type="region of interest" description="Disordered" evidence="1">
    <location>
        <begin position="114"/>
        <end position="134"/>
    </location>
</feature>
<dbReference type="SMART" id="SM00355">
    <property type="entry name" value="ZnF_C2H2"/>
    <property type="match status" value="3"/>
</dbReference>
<reference evidence="3 4" key="1">
    <citation type="journal article" date="2020" name="Phytopathology">
        <title>Genome Sequence Resources of Colletotrichum truncatum, C. plurivorum, C. musicola, and C. sojae: Four Species Pathogenic to Soybean (Glycine max).</title>
        <authorList>
            <person name="Rogerio F."/>
            <person name="Boufleur T.R."/>
            <person name="Ciampi-Guillardi M."/>
            <person name="Sukno S.A."/>
            <person name="Thon M.R."/>
            <person name="Massola Junior N.S."/>
            <person name="Baroncelli R."/>
        </authorList>
    </citation>
    <scope>NUCLEOTIDE SEQUENCE [LARGE SCALE GENOMIC DNA]</scope>
    <source>
        <strain evidence="3 4">LFN0009</strain>
    </source>
</reference>
<sequence>MAAEEPHQGGLQSLGVEVFKIFQKLIEQPWISDELTVLPSRRSIESEEERFRLWTQSMGLMQVGHASLDYRVRDSSVIKSSLTDVLSELLDHLENLMSIILGSRLPAERDRTIGKDGSIASDESDDETSVSSFGSNSFHEADFRLSSVVERLDALYKLAARIRNPRNRPQRPTRDLYKHIPEGGRAQYRENQEQIETALVAFVQQRHLLESVTEEQLQNLDTSRGDLLEQYASGTYWLIRKIGLANARRKQQFVYWEGHAQLLARDVAMKAPIIRKLDPATTIAGAEVPVAGHVEQPASSVATSATRLISEITGPDDLSLHQTHDLQPYQCTYKDCPDANRLYSQRQEWIDHENQHRRVWHCHAHGEEFETQPEFHRHIADKHPEEDLSLEVKATFVGSSVRPHRDCPFCPTVFTDVEHMQSHITYHLERLALFALPDADERNRDEALSGHYEDSNRVVEHRGRRYSIDGDFSQEENFGFAAFRRLGKPGSSHSLPITAQAIRDLTLLWDPDGTELFHTAAIH</sequence>
<dbReference type="Proteomes" id="UP000652219">
    <property type="component" value="Unassembled WGS sequence"/>
</dbReference>
<accession>A0A8H6IPH4</accession>
<dbReference type="PANTHER" id="PTHR35391">
    <property type="entry name" value="C2H2-TYPE DOMAIN-CONTAINING PROTEIN-RELATED"/>
    <property type="match status" value="1"/>
</dbReference>
<protein>
    <recommendedName>
        <fullName evidence="2">C2H2-type domain-containing protein</fullName>
    </recommendedName>
</protein>
<name>A0A8H6IPH4_9PEZI</name>
<evidence type="ECO:0000256" key="1">
    <source>
        <dbReference type="SAM" id="MobiDB-lite"/>
    </source>
</evidence>
<proteinExistence type="predicted"/>
<feature type="domain" description="C2H2-type" evidence="2">
    <location>
        <begin position="407"/>
        <end position="427"/>
    </location>
</feature>
<dbReference type="AlphaFoldDB" id="A0A8H6IPH4"/>
<dbReference type="EMBL" id="WIGN01000506">
    <property type="protein sequence ID" value="KAF6790326.1"/>
    <property type="molecule type" value="Genomic_DNA"/>
</dbReference>
<keyword evidence="4" id="KW-1185">Reference proteome</keyword>
<dbReference type="InterPro" id="IPR013087">
    <property type="entry name" value="Znf_C2H2_type"/>
</dbReference>